<keyword evidence="2" id="KW-1185">Reference proteome</keyword>
<dbReference type="RefSeq" id="WP_254288533.1">
    <property type="nucleotide sequence ID" value="NZ_JAMLDY010000006.1"/>
</dbReference>
<dbReference type="AlphaFoldDB" id="A0A9X2HNR2"/>
<evidence type="ECO:0000313" key="1">
    <source>
        <dbReference type="EMBL" id="MCP3734536.1"/>
    </source>
</evidence>
<evidence type="ECO:0000313" key="2">
    <source>
        <dbReference type="Proteomes" id="UP001139486"/>
    </source>
</evidence>
<accession>A0A9X2HNR2</accession>
<dbReference type="Proteomes" id="UP001139486">
    <property type="component" value="Unassembled WGS sequence"/>
</dbReference>
<organism evidence="1 2">
    <name type="scientific">Sphingomonas liriopis</name>
    <dbReference type="NCBI Taxonomy" id="2949094"/>
    <lineage>
        <taxon>Bacteria</taxon>
        <taxon>Pseudomonadati</taxon>
        <taxon>Pseudomonadota</taxon>
        <taxon>Alphaproteobacteria</taxon>
        <taxon>Sphingomonadales</taxon>
        <taxon>Sphingomonadaceae</taxon>
        <taxon>Sphingomonas</taxon>
    </lineage>
</organism>
<proteinExistence type="predicted"/>
<comment type="caution">
    <text evidence="1">The sequence shown here is derived from an EMBL/GenBank/DDBJ whole genome shotgun (WGS) entry which is preliminary data.</text>
</comment>
<reference evidence="1" key="1">
    <citation type="submission" date="2022-05" db="EMBL/GenBank/DDBJ databases">
        <title>Sphingomonas sp. strain RP10 Genome sequencing and assembly.</title>
        <authorList>
            <person name="Kim I."/>
        </authorList>
    </citation>
    <scope>NUCLEOTIDE SEQUENCE</scope>
    <source>
        <strain evidence="1">RP10</strain>
    </source>
</reference>
<sequence length="170" mass="18550">MKVLLSWGPQPRKGEGERFANLGVVFLHPLVDIHRLVKISPVNASKTVGIIVVAAVFCAWTYITLTGEPRLQTSIANGSYSNDCCGTIILKNGTMTVANQRVSYVVEQDKEGPYVLPKSYVGASGQEFVTRSDAHALKLRLDDPTRPRKVQLLDDTAGGRAYVFSRMNGG</sequence>
<name>A0A9X2HNR2_9SPHN</name>
<gene>
    <name evidence="1" type="ORF">M9979_06565</name>
</gene>
<dbReference type="EMBL" id="JAMLDY010000006">
    <property type="protein sequence ID" value="MCP3734536.1"/>
    <property type="molecule type" value="Genomic_DNA"/>
</dbReference>
<protein>
    <submittedName>
        <fullName evidence="1">Uncharacterized protein</fullName>
    </submittedName>
</protein>